<evidence type="ECO:0000313" key="3">
    <source>
        <dbReference type="Proteomes" id="UP000000466"/>
    </source>
</evidence>
<dbReference type="AlphaFoldDB" id="K4KNW9"/>
<feature type="transmembrane region" description="Helical" evidence="1">
    <location>
        <begin position="105"/>
        <end position="124"/>
    </location>
</feature>
<feature type="transmembrane region" description="Helical" evidence="1">
    <location>
        <begin position="45"/>
        <end position="63"/>
    </location>
</feature>
<proteinExistence type="predicted"/>
<dbReference type="EMBL" id="CP003746">
    <property type="protein sequence ID" value="AFV00875.1"/>
    <property type="molecule type" value="Genomic_DNA"/>
</dbReference>
<keyword evidence="1" id="KW-0472">Membrane</keyword>
<reference evidence="2 3" key="1">
    <citation type="journal article" date="2013" name="Genome Announc.">
        <title>Complete genome sequence of Simiduia agarivorans SA1(T), a marine bacterium able to degrade a variety of polysaccharides.</title>
        <authorList>
            <person name="Lin S.Y."/>
            <person name="Shieh W.Y."/>
            <person name="Chen J.S."/>
            <person name="Tang S.L."/>
        </authorList>
    </citation>
    <scope>NUCLEOTIDE SEQUENCE [LARGE SCALE GENOMIC DNA]</scope>
    <source>
        <strain evidence="3">DSM 21679 / JCM 13881 / BCRC 17597 / SA1</strain>
    </source>
</reference>
<dbReference type="Proteomes" id="UP000000466">
    <property type="component" value="Chromosome"/>
</dbReference>
<dbReference type="OrthoDB" id="9554062at2"/>
<dbReference type="STRING" id="1117647.M5M_18730"/>
<keyword evidence="1" id="KW-1133">Transmembrane helix</keyword>
<gene>
    <name evidence="2" type="ordered locus">M5M_18730</name>
</gene>
<dbReference type="KEGG" id="saga:M5M_18730"/>
<evidence type="ECO:0000256" key="1">
    <source>
        <dbReference type="SAM" id="Phobius"/>
    </source>
</evidence>
<feature type="transmembrane region" description="Helical" evidence="1">
    <location>
        <begin position="75"/>
        <end position="93"/>
    </location>
</feature>
<keyword evidence="1" id="KW-0812">Transmembrane</keyword>
<sequence>MKPVVFRWSGSLLLVIFFITGIYMQDDFSHLHAGDQVVRYMYRASHIYLLLAAFVLLACSTSAQPSSGLKLRHIMSDTLILTGAAVLLAAFCIEPAGKMESREITLLALLSLLVGVTLKVLVHVTDQKRGD</sequence>
<feature type="transmembrane region" description="Helical" evidence="1">
    <location>
        <begin position="6"/>
        <end position="24"/>
    </location>
</feature>
<organism evidence="2 3">
    <name type="scientific">Simiduia agarivorans (strain DSM 21679 / JCM 13881 / BCRC 17597 / SA1)</name>
    <dbReference type="NCBI Taxonomy" id="1117647"/>
    <lineage>
        <taxon>Bacteria</taxon>
        <taxon>Pseudomonadati</taxon>
        <taxon>Pseudomonadota</taxon>
        <taxon>Gammaproteobacteria</taxon>
        <taxon>Cellvibrionales</taxon>
        <taxon>Cellvibrionaceae</taxon>
        <taxon>Simiduia</taxon>
    </lineage>
</organism>
<evidence type="ECO:0000313" key="2">
    <source>
        <dbReference type="EMBL" id="AFV00875.1"/>
    </source>
</evidence>
<protein>
    <submittedName>
        <fullName evidence="2">Uncharacterized protein</fullName>
    </submittedName>
</protein>
<name>K4KNW9_SIMAS</name>
<accession>K4KNW9</accession>
<dbReference type="RefSeq" id="WP_015049025.1">
    <property type="nucleotide sequence ID" value="NC_018868.3"/>
</dbReference>
<keyword evidence="3" id="KW-1185">Reference proteome</keyword>
<dbReference type="HOGENOM" id="CLU_1926163_0_0_6"/>